<dbReference type="RefSeq" id="WP_341428909.1">
    <property type="nucleotide sequence ID" value="NZ_JBBUTG010000029.1"/>
</dbReference>
<name>A0ABU9BWX1_9BURK</name>
<dbReference type="EMBL" id="JBBUTG010000029">
    <property type="protein sequence ID" value="MEK8034480.1"/>
    <property type="molecule type" value="Genomic_DNA"/>
</dbReference>
<protein>
    <submittedName>
        <fullName evidence="1">Uncharacterized protein</fullName>
    </submittedName>
</protein>
<gene>
    <name evidence="1" type="ORF">AACH06_26930</name>
</gene>
<keyword evidence="2" id="KW-1185">Reference proteome</keyword>
<evidence type="ECO:0000313" key="2">
    <source>
        <dbReference type="Proteomes" id="UP001371218"/>
    </source>
</evidence>
<organism evidence="1 2">
    <name type="scientific">Ideonella lacteola</name>
    <dbReference type="NCBI Taxonomy" id="2984193"/>
    <lineage>
        <taxon>Bacteria</taxon>
        <taxon>Pseudomonadati</taxon>
        <taxon>Pseudomonadota</taxon>
        <taxon>Betaproteobacteria</taxon>
        <taxon>Burkholderiales</taxon>
        <taxon>Sphaerotilaceae</taxon>
        <taxon>Ideonella</taxon>
    </lineage>
</organism>
<dbReference type="Proteomes" id="UP001371218">
    <property type="component" value="Unassembled WGS sequence"/>
</dbReference>
<accession>A0ABU9BWX1</accession>
<reference evidence="1 2" key="1">
    <citation type="submission" date="2024-04" db="EMBL/GenBank/DDBJ databases">
        <title>Novel species of the genus Ideonella isolated from streams.</title>
        <authorList>
            <person name="Lu H."/>
        </authorList>
    </citation>
    <scope>NUCLEOTIDE SEQUENCE [LARGE SCALE GENOMIC DNA]</scope>
    <source>
        <strain evidence="1 2">DXS29W</strain>
    </source>
</reference>
<proteinExistence type="predicted"/>
<comment type="caution">
    <text evidence="1">The sequence shown here is derived from an EMBL/GenBank/DDBJ whole genome shotgun (WGS) entry which is preliminary data.</text>
</comment>
<sequence>MITLRLHLLAYLEAQHDYFADGRARGMRFEPTAACAELIRAFGLVVRDNGQTLSLHAPEARLDDLRQELAAPIPRDDGGATRGTLDFTVRSTEPAFAYYTEDPAPQTVRFDLGDGADAAAWRAGLGQRWALQWFSRRSIWCYWLLGEWEEKVISIVDTQGQREFESLGLTPIEGSPDHQAHCFRSRAPLALSERVPTGLQLRAGHTAAATRVVMSQLPAPRPTALQFESGPGGRQAVSEIFVSR</sequence>
<evidence type="ECO:0000313" key="1">
    <source>
        <dbReference type="EMBL" id="MEK8034480.1"/>
    </source>
</evidence>